<gene>
    <name evidence="1" type="ORF">Tco_0627321</name>
</gene>
<name>A0ABQ4WM50_9ASTR</name>
<evidence type="ECO:0000313" key="2">
    <source>
        <dbReference type="Proteomes" id="UP001151760"/>
    </source>
</evidence>
<sequence>MPRLYEILTHNVTSDPANRFCPNGEETIVTTHLNQLLTPRCTKHMKGNLKLLCNLFEKFLGTVSYWKDQFAPNLLWRSDSRKLMIKRFMTSERPQSPNLFSFGQFCDADLEVAFQEIYLYCVRSFHGKDKLTSNHGSAPYTISLSRHNFINLQSVSWQKLPTNSRKVRHEGFLILTSDYTSPYSQRKGCEWLTKIEICVKDQL</sequence>
<evidence type="ECO:0000313" key="1">
    <source>
        <dbReference type="EMBL" id="GJS53959.1"/>
    </source>
</evidence>
<reference evidence="1" key="2">
    <citation type="submission" date="2022-01" db="EMBL/GenBank/DDBJ databases">
        <authorList>
            <person name="Yamashiro T."/>
            <person name="Shiraishi A."/>
            <person name="Satake H."/>
            <person name="Nakayama K."/>
        </authorList>
    </citation>
    <scope>NUCLEOTIDE SEQUENCE</scope>
</reference>
<dbReference type="EMBL" id="BQNB010008761">
    <property type="protein sequence ID" value="GJS53959.1"/>
    <property type="molecule type" value="Genomic_DNA"/>
</dbReference>
<keyword evidence="2" id="KW-1185">Reference proteome</keyword>
<protein>
    <submittedName>
        <fullName evidence="1">Uncharacterized protein</fullName>
    </submittedName>
</protein>
<accession>A0ABQ4WM50</accession>
<dbReference type="Proteomes" id="UP001151760">
    <property type="component" value="Unassembled WGS sequence"/>
</dbReference>
<organism evidence="1 2">
    <name type="scientific">Tanacetum coccineum</name>
    <dbReference type="NCBI Taxonomy" id="301880"/>
    <lineage>
        <taxon>Eukaryota</taxon>
        <taxon>Viridiplantae</taxon>
        <taxon>Streptophyta</taxon>
        <taxon>Embryophyta</taxon>
        <taxon>Tracheophyta</taxon>
        <taxon>Spermatophyta</taxon>
        <taxon>Magnoliopsida</taxon>
        <taxon>eudicotyledons</taxon>
        <taxon>Gunneridae</taxon>
        <taxon>Pentapetalae</taxon>
        <taxon>asterids</taxon>
        <taxon>campanulids</taxon>
        <taxon>Asterales</taxon>
        <taxon>Asteraceae</taxon>
        <taxon>Asteroideae</taxon>
        <taxon>Anthemideae</taxon>
        <taxon>Anthemidinae</taxon>
        <taxon>Tanacetum</taxon>
    </lineage>
</organism>
<proteinExistence type="predicted"/>
<reference evidence="1" key="1">
    <citation type="journal article" date="2022" name="Int. J. Mol. Sci.">
        <title>Draft Genome of Tanacetum Coccineum: Genomic Comparison of Closely Related Tanacetum-Family Plants.</title>
        <authorList>
            <person name="Yamashiro T."/>
            <person name="Shiraishi A."/>
            <person name="Nakayama K."/>
            <person name="Satake H."/>
        </authorList>
    </citation>
    <scope>NUCLEOTIDE SEQUENCE</scope>
</reference>
<comment type="caution">
    <text evidence="1">The sequence shown here is derived from an EMBL/GenBank/DDBJ whole genome shotgun (WGS) entry which is preliminary data.</text>
</comment>